<evidence type="ECO:0000256" key="3">
    <source>
        <dbReference type="ARBA" id="ARBA00022723"/>
    </source>
</evidence>
<dbReference type="InterPro" id="IPR029044">
    <property type="entry name" value="Nucleotide-diphossugar_trans"/>
</dbReference>
<dbReference type="PANTHER" id="PTHR19136:SF81">
    <property type="entry name" value="MOLYBDENUM COFACTOR GUANYLYLTRANSFERASE"/>
    <property type="match status" value="1"/>
</dbReference>
<dbReference type="InterPro" id="IPR013482">
    <property type="entry name" value="Molybde_CF_guanTrfase"/>
</dbReference>
<evidence type="ECO:0000313" key="11">
    <source>
        <dbReference type="Proteomes" id="UP000214610"/>
    </source>
</evidence>
<protein>
    <recommendedName>
        <fullName evidence="8">Molybdenum cofactor guanylyltransferase</fullName>
        <shortName evidence="8">MoCo guanylyltransferase</shortName>
        <ecNumber evidence="8">2.7.7.77</ecNumber>
    </recommendedName>
    <alternativeName>
        <fullName evidence="8">GTP:molybdopterin guanylyltransferase</fullName>
    </alternativeName>
    <alternativeName>
        <fullName evidence="8">Mo-MPT guanylyltransferase</fullName>
    </alternativeName>
    <alternativeName>
        <fullName evidence="8">Molybdopterin guanylyltransferase</fullName>
    </alternativeName>
    <alternativeName>
        <fullName evidence="8">Molybdopterin-guanine dinucleotide synthase</fullName>
        <shortName evidence="8">MGD synthase</shortName>
    </alternativeName>
</protein>
<feature type="binding site" evidence="8">
    <location>
        <begin position="13"/>
        <end position="15"/>
    </location>
    <ligand>
        <name>GTP</name>
        <dbReference type="ChEBI" id="CHEBI:37565"/>
    </ligand>
</feature>
<proteinExistence type="inferred from homology"/>
<keyword evidence="5 8" id="KW-0460">Magnesium</keyword>
<dbReference type="EC" id="2.7.7.77" evidence="8"/>
<keyword evidence="7 8" id="KW-0501">Molybdenum cofactor biosynthesis</keyword>
<evidence type="ECO:0000256" key="8">
    <source>
        <dbReference type="HAMAP-Rule" id="MF_00316"/>
    </source>
</evidence>
<keyword evidence="10" id="KW-0548">Nucleotidyltransferase</keyword>
<keyword evidence="1 8" id="KW-0963">Cytoplasm</keyword>
<gene>
    <name evidence="8" type="primary">mobA</name>
    <name evidence="10" type="ORF">ADH67_05975</name>
</gene>
<keyword evidence="11" id="KW-1185">Reference proteome</keyword>
<evidence type="ECO:0000256" key="4">
    <source>
        <dbReference type="ARBA" id="ARBA00022741"/>
    </source>
</evidence>
<feature type="domain" description="MobA-like NTP transferase" evidence="9">
    <location>
        <begin position="10"/>
        <end position="161"/>
    </location>
</feature>
<name>A0A227KNL7_9BURK</name>
<dbReference type="RefSeq" id="WP_066593081.1">
    <property type="nucleotide sequence ID" value="NZ_CAJTBZ010000044.1"/>
</dbReference>
<evidence type="ECO:0000259" key="9">
    <source>
        <dbReference type="Pfam" id="PF12804"/>
    </source>
</evidence>
<reference evidence="11" key="1">
    <citation type="submission" date="2017-05" db="EMBL/GenBank/DDBJ databases">
        <title>Improved OligoMM genomes.</title>
        <authorList>
            <person name="Garzetti D."/>
        </authorList>
    </citation>
    <scope>NUCLEOTIDE SEQUENCE [LARGE SCALE GENOMIC DNA]</scope>
    <source>
        <strain evidence="11">YL45</strain>
    </source>
</reference>
<comment type="function">
    <text evidence="8">Transfers a GMP moiety from GTP to Mo-molybdopterin (Mo-MPT) cofactor (Moco or molybdenum cofactor) to form Mo-molybdopterin guanine dinucleotide (Mo-MGD) cofactor.</text>
</comment>
<feature type="binding site" evidence="8">
    <location>
        <position position="72"/>
    </location>
    <ligand>
        <name>GTP</name>
        <dbReference type="ChEBI" id="CHEBI:37565"/>
    </ligand>
</feature>
<dbReference type="GO" id="GO:0061603">
    <property type="term" value="F:molybdenum cofactor guanylyltransferase activity"/>
    <property type="evidence" value="ECO:0007669"/>
    <property type="project" value="UniProtKB-EC"/>
</dbReference>
<feature type="binding site" evidence="8">
    <location>
        <position position="103"/>
    </location>
    <ligand>
        <name>Mg(2+)</name>
        <dbReference type="ChEBI" id="CHEBI:18420"/>
    </ligand>
</feature>
<keyword evidence="3 8" id="KW-0479">Metal-binding</keyword>
<comment type="caution">
    <text evidence="8">Lacks conserved residue(s) required for the propagation of feature annotation.</text>
</comment>
<dbReference type="Proteomes" id="UP000214610">
    <property type="component" value="Unassembled WGS sequence"/>
</dbReference>
<comment type="catalytic activity">
    <reaction evidence="8">
        <text>Mo-molybdopterin + GTP + H(+) = Mo-molybdopterin guanine dinucleotide + diphosphate</text>
        <dbReference type="Rhea" id="RHEA:34243"/>
        <dbReference type="ChEBI" id="CHEBI:15378"/>
        <dbReference type="ChEBI" id="CHEBI:33019"/>
        <dbReference type="ChEBI" id="CHEBI:37565"/>
        <dbReference type="ChEBI" id="CHEBI:71302"/>
        <dbReference type="ChEBI" id="CHEBI:71310"/>
        <dbReference type="EC" id="2.7.7.77"/>
    </reaction>
</comment>
<dbReference type="Pfam" id="PF12804">
    <property type="entry name" value="NTP_transf_3"/>
    <property type="match status" value="1"/>
</dbReference>
<evidence type="ECO:0000256" key="5">
    <source>
        <dbReference type="ARBA" id="ARBA00022842"/>
    </source>
</evidence>
<dbReference type="GO" id="GO:0046872">
    <property type="term" value="F:metal ion binding"/>
    <property type="evidence" value="ECO:0007669"/>
    <property type="project" value="UniProtKB-KW"/>
</dbReference>
<evidence type="ECO:0000256" key="1">
    <source>
        <dbReference type="ARBA" id="ARBA00022490"/>
    </source>
</evidence>
<evidence type="ECO:0000256" key="2">
    <source>
        <dbReference type="ARBA" id="ARBA00022679"/>
    </source>
</evidence>
<dbReference type="NCBIfam" id="TIGR02665">
    <property type="entry name" value="molyb_mobA"/>
    <property type="match status" value="1"/>
</dbReference>
<keyword evidence="4 8" id="KW-0547">Nucleotide-binding</keyword>
<comment type="cofactor">
    <cofactor evidence="8">
        <name>Mg(2+)</name>
        <dbReference type="ChEBI" id="CHEBI:18420"/>
    </cofactor>
</comment>
<comment type="subunit">
    <text evidence="8">Monomer.</text>
</comment>
<dbReference type="HAMAP" id="MF_00316">
    <property type="entry name" value="MobA"/>
    <property type="match status" value="1"/>
</dbReference>
<dbReference type="CDD" id="cd02503">
    <property type="entry name" value="MobA"/>
    <property type="match status" value="1"/>
</dbReference>
<feature type="binding site" evidence="8">
    <location>
        <position position="26"/>
    </location>
    <ligand>
        <name>GTP</name>
        <dbReference type="ChEBI" id="CHEBI:37565"/>
    </ligand>
</feature>
<dbReference type="GO" id="GO:0005737">
    <property type="term" value="C:cytoplasm"/>
    <property type="evidence" value="ECO:0007669"/>
    <property type="project" value="UniProtKB-SubCell"/>
</dbReference>
<keyword evidence="2 8" id="KW-0808">Transferase</keyword>
<comment type="subcellular location">
    <subcellularLocation>
        <location evidence="8">Cytoplasm</location>
    </subcellularLocation>
</comment>
<dbReference type="Gene3D" id="3.90.550.10">
    <property type="entry name" value="Spore Coat Polysaccharide Biosynthesis Protein SpsA, Chain A"/>
    <property type="match status" value="1"/>
</dbReference>
<dbReference type="SUPFAM" id="SSF53448">
    <property type="entry name" value="Nucleotide-diphospho-sugar transferases"/>
    <property type="match status" value="1"/>
</dbReference>
<organism evidence="10 11">
    <name type="scientific">Turicimonas muris</name>
    <dbReference type="NCBI Taxonomy" id="1796652"/>
    <lineage>
        <taxon>Bacteria</taxon>
        <taxon>Pseudomonadati</taxon>
        <taxon>Pseudomonadota</taxon>
        <taxon>Betaproteobacteria</taxon>
        <taxon>Burkholderiales</taxon>
        <taxon>Sutterellaceae</taxon>
        <taxon>Turicimonas</taxon>
    </lineage>
</organism>
<evidence type="ECO:0000256" key="6">
    <source>
        <dbReference type="ARBA" id="ARBA00023134"/>
    </source>
</evidence>
<comment type="similarity">
    <text evidence="8">Belongs to the MobA family.</text>
</comment>
<dbReference type="AlphaFoldDB" id="A0A227KNL7"/>
<accession>A0A227KNL7</accession>
<sequence>MSESMDRVTGLLLAGGQAKRMGSINKGAVQLNDRPFAELVIGNLSKQVDDIVISANEYASYFKPFGFEVIKDKREGFLGPLAGIESAFIEIPDIQWLFCATVDTPFFPGDLVSVLLKKTKNNNRLCVMPVHNGRRYPLHSLIHASLLPSLSTFLDSGERAVGYWLKKCGVLEVEVEAPFPAFENINTLEELSLLKRNTK</sequence>
<feature type="binding site" evidence="8">
    <location>
        <position position="103"/>
    </location>
    <ligand>
        <name>GTP</name>
        <dbReference type="ChEBI" id="CHEBI:37565"/>
    </ligand>
</feature>
<comment type="domain">
    <text evidence="8">The N-terminal domain determines nucleotide recognition and specific binding, while the C-terminal domain determines the specific binding to the target protein.</text>
</comment>
<dbReference type="GO" id="GO:0005525">
    <property type="term" value="F:GTP binding"/>
    <property type="evidence" value="ECO:0007669"/>
    <property type="project" value="UniProtKB-UniRule"/>
</dbReference>
<dbReference type="GO" id="GO:1902758">
    <property type="term" value="P:bis(molybdopterin guanine dinucleotide)molybdenum biosynthetic process"/>
    <property type="evidence" value="ECO:0007669"/>
    <property type="project" value="TreeGrafter"/>
</dbReference>
<keyword evidence="6 8" id="KW-0342">GTP-binding</keyword>
<evidence type="ECO:0000256" key="7">
    <source>
        <dbReference type="ARBA" id="ARBA00023150"/>
    </source>
</evidence>
<dbReference type="PANTHER" id="PTHR19136">
    <property type="entry name" value="MOLYBDENUM COFACTOR GUANYLYLTRANSFERASE"/>
    <property type="match status" value="1"/>
</dbReference>
<comment type="caution">
    <text evidence="10">The sequence shown here is derived from an EMBL/GenBank/DDBJ whole genome shotgun (WGS) entry which is preliminary data.</text>
</comment>
<dbReference type="GeneID" id="78361576"/>
<dbReference type="EMBL" id="NHMP01000003">
    <property type="protein sequence ID" value="OXE49672.1"/>
    <property type="molecule type" value="Genomic_DNA"/>
</dbReference>
<evidence type="ECO:0000313" key="10">
    <source>
        <dbReference type="EMBL" id="OXE49672.1"/>
    </source>
</evidence>
<dbReference type="InterPro" id="IPR025877">
    <property type="entry name" value="MobA-like_NTP_Trfase"/>
</dbReference>